<reference evidence="2 3" key="1">
    <citation type="journal article" date="2018" name="Sci. Rep.">
        <title>Genomic signatures of local adaptation to the degree of environmental predictability in rotifers.</title>
        <authorList>
            <person name="Franch-Gras L."/>
            <person name="Hahn C."/>
            <person name="Garcia-Roger E.M."/>
            <person name="Carmona M.J."/>
            <person name="Serra M."/>
            <person name="Gomez A."/>
        </authorList>
    </citation>
    <scope>NUCLEOTIDE SEQUENCE [LARGE SCALE GENOMIC DNA]</scope>
    <source>
        <strain evidence="2">HYR1</strain>
    </source>
</reference>
<feature type="transmembrane region" description="Helical" evidence="1">
    <location>
        <begin position="154"/>
        <end position="173"/>
    </location>
</feature>
<sequence>MKSSPVYPKKDSLVKNERFIHPKPPLLSYQMKPHNYSYKPKGFSLNVGKLNQRNILVEFNFSYPYPYANFVIRMRYHGYQEEFMTKQITLEDTSPNRVVLTNFPSAVYILCVTLIPSMTVSAQRYPLLSTSDMCADLTFGEDIIVNDHKNKTGFLVPSLVILVFIILVVIAVVSKLRTSHCCKSKEFVQKQKEKNISMKKNAFNSIVGLNYLINFNKDYADMSHLVKMLVFEGDENVFSINPNESVSSITSLNTEFNKDLMRRKRKHLKEVHENLSFQSDSLYKFNF</sequence>
<comment type="caution">
    <text evidence="2">The sequence shown here is derived from an EMBL/GenBank/DDBJ whole genome shotgun (WGS) entry which is preliminary data.</text>
</comment>
<evidence type="ECO:0000256" key="1">
    <source>
        <dbReference type="SAM" id="Phobius"/>
    </source>
</evidence>
<evidence type="ECO:0000313" key="2">
    <source>
        <dbReference type="EMBL" id="RMZ96570.1"/>
    </source>
</evidence>
<evidence type="ECO:0000313" key="3">
    <source>
        <dbReference type="Proteomes" id="UP000276133"/>
    </source>
</evidence>
<dbReference type="EMBL" id="REGN01012069">
    <property type="protein sequence ID" value="RMZ96570.1"/>
    <property type="molecule type" value="Genomic_DNA"/>
</dbReference>
<dbReference type="Proteomes" id="UP000276133">
    <property type="component" value="Unassembled WGS sequence"/>
</dbReference>
<accession>A0A3M7PCS9</accession>
<keyword evidence="1" id="KW-1133">Transmembrane helix</keyword>
<dbReference type="OrthoDB" id="10455742at2759"/>
<keyword evidence="3" id="KW-1185">Reference proteome</keyword>
<name>A0A3M7PCS9_BRAPC</name>
<organism evidence="2 3">
    <name type="scientific">Brachionus plicatilis</name>
    <name type="common">Marine rotifer</name>
    <name type="synonym">Brachionus muelleri</name>
    <dbReference type="NCBI Taxonomy" id="10195"/>
    <lineage>
        <taxon>Eukaryota</taxon>
        <taxon>Metazoa</taxon>
        <taxon>Spiralia</taxon>
        <taxon>Gnathifera</taxon>
        <taxon>Rotifera</taxon>
        <taxon>Eurotatoria</taxon>
        <taxon>Monogononta</taxon>
        <taxon>Pseudotrocha</taxon>
        <taxon>Ploima</taxon>
        <taxon>Brachionidae</taxon>
        <taxon>Brachionus</taxon>
    </lineage>
</organism>
<keyword evidence="1" id="KW-0472">Membrane</keyword>
<dbReference type="AlphaFoldDB" id="A0A3M7PCS9"/>
<protein>
    <submittedName>
        <fullName evidence="2">Uncharacterized protein</fullName>
    </submittedName>
</protein>
<proteinExistence type="predicted"/>
<gene>
    <name evidence="2" type="ORF">BpHYR1_033228</name>
</gene>
<keyword evidence="1" id="KW-0812">Transmembrane</keyword>